<gene>
    <name evidence="2" type="ORF">HMPREF9446_02039</name>
</gene>
<dbReference type="Gene3D" id="3.40.50.1820">
    <property type="entry name" value="alpha/beta hydrolase"/>
    <property type="match status" value="1"/>
</dbReference>
<dbReference type="PANTHER" id="PTHR22946">
    <property type="entry name" value="DIENELACTONE HYDROLASE DOMAIN-CONTAINING PROTEIN-RELATED"/>
    <property type="match status" value="1"/>
</dbReference>
<evidence type="ECO:0000256" key="1">
    <source>
        <dbReference type="SAM" id="SignalP"/>
    </source>
</evidence>
<dbReference type="eggNOG" id="COG0412">
    <property type="taxonomic scope" value="Bacteria"/>
</dbReference>
<dbReference type="InterPro" id="IPR050261">
    <property type="entry name" value="FrsA_esterase"/>
</dbReference>
<protein>
    <recommendedName>
        <fullName evidence="4">Abhydrolase family protein</fullName>
    </recommendedName>
</protein>
<dbReference type="PANTHER" id="PTHR22946:SF8">
    <property type="entry name" value="ACETYL XYLAN ESTERASE DOMAIN-CONTAINING PROTEIN"/>
    <property type="match status" value="1"/>
</dbReference>
<dbReference type="STRING" id="763034.HMPREF9446_02039"/>
<dbReference type="InterPro" id="IPR029058">
    <property type="entry name" value="AB_hydrolase_fold"/>
</dbReference>
<dbReference type="AlphaFoldDB" id="F3PTH1"/>
<dbReference type="Pfam" id="PF12715">
    <property type="entry name" value="Abhydrolase_7"/>
    <property type="match status" value="1"/>
</dbReference>
<evidence type="ECO:0008006" key="4">
    <source>
        <dbReference type="Google" id="ProtNLM"/>
    </source>
</evidence>
<evidence type="ECO:0000313" key="2">
    <source>
        <dbReference type="EMBL" id="EGF56896.1"/>
    </source>
</evidence>
<keyword evidence="1" id="KW-0732">Signal</keyword>
<accession>F3PTH1</accession>
<organism evidence="2 3">
    <name type="scientific">Bacteroides fluxus YIT 12057</name>
    <dbReference type="NCBI Taxonomy" id="763034"/>
    <lineage>
        <taxon>Bacteria</taxon>
        <taxon>Pseudomonadati</taxon>
        <taxon>Bacteroidota</taxon>
        <taxon>Bacteroidia</taxon>
        <taxon>Bacteroidales</taxon>
        <taxon>Bacteroidaceae</taxon>
        <taxon>Bacteroides</taxon>
    </lineage>
</organism>
<dbReference type="SUPFAM" id="SSF53474">
    <property type="entry name" value="alpha/beta-Hydrolases"/>
    <property type="match status" value="1"/>
</dbReference>
<feature type="chain" id="PRO_5003304821" description="Abhydrolase family protein" evidence="1">
    <location>
        <begin position="26"/>
        <end position="385"/>
    </location>
</feature>
<reference evidence="2 3" key="1">
    <citation type="submission" date="2011-02" db="EMBL/GenBank/DDBJ databases">
        <authorList>
            <person name="Weinstock G."/>
            <person name="Sodergren E."/>
            <person name="Clifton S."/>
            <person name="Fulton L."/>
            <person name="Fulton B."/>
            <person name="Courtney L."/>
            <person name="Fronick C."/>
            <person name="Harrison M."/>
            <person name="Strong C."/>
            <person name="Farmer C."/>
            <person name="Delahaunty K."/>
            <person name="Markovic C."/>
            <person name="Hall O."/>
            <person name="Minx P."/>
            <person name="Tomlinson C."/>
            <person name="Mitreva M."/>
            <person name="Hou S."/>
            <person name="Chen J."/>
            <person name="Wollam A."/>
            <person name="Pepin K.H."/>
            <person name="Johnson M."/>
            <person name="Bhonagiri V."/>
            <person name="Zhang X."/>
            <person name="Suruliraj S."/>
            <person name="Warren W."/>
            <person name="Chinwalla A."/>
            <person name="Mardis E.R."/>
            <person name="Wilson R.K."/>
        </authorList>
    </citation>
    <scope>NUCLEOTIDE SEQUENCE [LARGE SCALE GENOMIC DNA]</scope>
    <source>
        <strain evidence="2 3">YIT 12057</strain>
    </source>
</reference>
<comment type="caution">
    <text evidence="2">The sequence shown here is derived from an EMBL/GenBank/DDBJ whole genome shotgun (WGS) entry which is preliminary data.</text>
</comment>
<dbReference type="HOGENOM" id="CLU_056134_3_0_10"/>
<name>F3PTH1_9BACE</name>
<evidence type="ECO:0000313" key="3">
    <source>
        <dbReference type="Proteomes" id="UP000003416"/>
    </source>
</evidence>
<dbReference type="InterPro" id="IPR025890">
    <property type="entry name" value="Abhydrolase_bac"/>
</dbReference>
<dbReference type="Proteomes" id="UP000003416">
    <property type="component" value="Unassembled WGS sequence"/>
</dbReference>
<proteinExistence type="predicted"/>
<dbReference type="ESTHER" id="9bace-f3pth1">
    <property type="family name" value="Abhydrolase_7"/>
</dbReference>
<sequence length="385" mass="43839">MLLKRMLKKIFLCMLGLVTSVTALSQSVKGYELEREMPVFLDELKKELTYPMAWGNSPIKEFDEWRTQARATVLDAMLAPPPYTADYKTEVLAEEQRNGYRARKIQFNLSGYSRVNAYMLVPDGEGPFPAVVLLHDHGGHYSIGKEKMIRPFGVESAVLEDADAWAKQCYGGQYVGDYLAAHGYVVISIDAIFWGERGRKEGIDGEKHMWIAGHFQMLGRCWSAFMNYEDVYTTDFLASQPEVDVNRIGCMGFSMGAYRTWMLAALSDKIKAGAAVCWMVTTDCQFSWKYGRENGGFANTLPGLRRYLDYPHIASIACPKPMFFLNGRFDKLFPPEGVNDAFSIMHNVWKSQNADDRLKTEIWEMPHDCGPKVQEAVLQFLDRWL</sequence>
<feature type="signal peptide" evidence="1">
    <location>
        <begin position="1"/>
        <end position="25"/>
    </location>
</feature>
<keyword evidence="3" id="KW-1185">Reference proteome</keyword>
<dbReference type="EMBL" id="AFBN01000036">
    <property type="protein sequence ID" value="EGF56896.1"/>
    <property type="molecule type" value="Genomic_DNA"/>
</dbReference>